<dbReference type="RefSeq" id="XP_009229620.1">
    <property type="nucleotide sequence ID" value="XM_009231356.1"/>
</dbReference>
<dbReference type="GO" id="GO:0006808">
    <property type="term" value="P:regulation of nitrogen utilization"/>
    <property type="evidence" value="ECO:0007669"/>
    <property type="project" value="TreeGrafter"/>
</dbReference>
<evidence type="ECO:0000313" key="4">
    <source>
        <dbReference type="EnsemblFungi" id="EJT69053"/>
    </source>
</evidence>
<reference evidence="5" key="1">
    <citation type="submission" date="2010-07" db="EMBL/GenBank/DDBJ databases">
        <title>The genome sequence of Gaeumannomyces graminis var. tritici strain R3-111a-1.</title>
        <authorList>
            <consortium name="The Broad Institute Genome Sequencing Platform"/>
            <person name="Ma L.-J."/>
            <person name="Dead R."/>
            <person name="Young S."/>
            <person name="Zeng Q."/>
            <person name="Koehrsen M."/>
            <person name="Alvarado L."/>
            <person name="Berlin A."/>
            <person name="Chapman S.B."/>
            <person name="Chen Z."/>
            <person name="Freedman E."/>
            <person name="Gellesch M."/>
            <person name="Goldberg J."/>
            <person name="Griggs A."/>
            <person name="Gujja S."/>
            <person name="Heilman E.R."/>
            <person name="Heiman D."/>
            <person name="Hepburn T."/>
            <person name="Howarth C."/>
            <person name="Jen D."/>
            <person name="Larson L."/>
            <person name="Mehta T."/>
            <person name="Neiman D."/>
            <person name="Pearson M."/>
            <person name="Roberts A."/>
            <person name="Saif S."/>
            <person name="Shea T."/>
            <person name="Shenoy N."/>
            <person name="Sisk P."/>
            <person name="Stolte C."/>
            <person name="Sykes S."/>
            <person name="Walk T."/>
            <person name="White J."/>
            <person name="Yandava C."/>
            <person name="Haas B."/>
            <person name="Nusbaum C."/>
            <person name="Birren B."/>
        </authorList>
    </citation>
    <scope>NUCLEOTIDE SEQUENCE [LARGE SCALE GENOMIC DNA]</scope>
    <source>
        <strain evidence="5">R3-111a-1</strain>
    </source>
</reference>
<feature type="compositionally biased region" description="Basic and acidic residues" evidence="1">
    <location>
        <begin position="292"/>
        <end position="303"/>
    </location>
</feature>
<dbReference type="EnsemblFungi" id="EJT69053">
    <property type="protein sequence ID" value="EJT69053"/>
    <property type="gene ID" value="GGTG_13450"/>
</dbReference>
<dbReference type="eggNOG" id="ENOG502SAS5">
    <property type="taxonomic scope" value="Eukaryota"/>
</dbReference>
<gene>
    <name evidence="4" type="primary">20353908</name>
    <name evidence="3" type="ORF">GGTG_13450</name>
</gene>
<feature type="compositionally biased region" description="Polar residues" evidence="1">
    <location>
        <begin position="91"/>
        <end position="103"/>
    </location>
</feature>
<dbReference type="HOGENOM" id="CLU_025004_0_0_1"/>
<dbReference type="Proteomes" id="UP000006039">
    <property type="component" value="Unassembled WGS sequence"/>
</dbReference>
<dbReference type="GO" id="GO:0031930">
    <property type="term" value="P:mitochondria-nucleus signaling pathway"/>
    <property type="evidence" value="ECO:0007669"/>
    <property type="project" value="TreeGrafter"/>
</dbReference>
<organism evidence="3">
    <name type="scientific">Gaeumannomyces tritici (strain R3-111a-1)</name>
    <name type="common">Wheat and barley take-all root rot fungus</name>
    <name type="synonym">Gaeumannomyces graminis var. tritici</name>
    <dbReference type="NCBI Taxonomy" id="644352"/>
    <lineage>
        <taxon>Eukaryota</taxon>
        <taxon>Fungi</taxon>
        <taxon>Dikarya</taxon>
        <taxon>Ascomycota</taxon>
        <taxon>Pezizomycotina</taxon>
        <taxon>Sordariomycetes</taxon>
        <taxon>Sordariomycetidae</taxon>
        <taxon>Magnaporthales</taxon>
        <taxon>Magnaporthaceae</taxon>
        <taxon>Gaeumannomyces</taxon>
    </lineage>
</organism>
<evidence type="ECO:0000256" key="1">
    <source>
        <dbReference type="SAM" id="MobiDB-lite"/>
    </source>
</evidence>
<keyword evidence="5" id="KW-1185">Reference proteome</keyword>
<reference evidence="4" key="4">
    <citation type="journal article" date="2015" name="G3 (Bethesda)">
        <title>Genome sequences of three phytopathogenic species of the Magnaporthaceae family of fungi.</title>
        <authorList>
            <person name="Okagaki L.H."/>
            <person name="Nunes C.C."/>
            <person name="Sailsbery J."/>
            <person name="Clay B."/>
            <person name="Brown D."/>
            <person name="John T."/>
            <person name="Oh Y."/>
            <person name="Young N."/>
            <person name="Fitzgerald M."/>
            <person name="Haas B.J."/>
            <person name="Zeng Q."/>
            <person name="Young S."/>
            <person name="Adiconis X."/>
            <person name="Fan L."/>
            <person name="Levin J.Z."/>
            <person name="Mitchell T.K."/>
            <person name="Okubara P.A."/>
            <person name="Farman M.L."/>
            <person name="Kohn L.M."/>
            <person name="Birren B."/>
            <person name="Ma L.-J."/>
            <person name="Dean R.A."/>
        </authorList>
    </citation>
    <scope>NUCLEOTIDE SEQUENCE</scope>
    <source>
        <strain evidence="4">R3-111a-1</strain>
    </source>
</reference>
<dbReference type="GO" id="GO:0000122">
    <property type="term" value="P:negative regulation of transcription by RNA polymerase II"/>
    <property type="evidence" value="ECO:0007669"/>
    <property type="project" value="TreeGrafter"/>
</dbReference>
<dbReference type="VEuPathDB" id="FungiDB:GGTG_13450"/>
<evidence type="ECO:0000313" key="5">
    <source>
        <dbReference type="Proteomes" id="UP000006039"/>
    </source>
</evidence>
<dbReference type="AlphaFoldDB" id="J3PIX0"/>
<protein>
    <recommendedName>
        <fullName evidence="2">DUF3295 domain-containing protein</fullName>
    </recommendedName>
</protein>
<feature type="region of interest" description="Disordered" evidence="1">
    <location>
        <begin position="167"/>
        <end position="209"/>
    </location>
</feature>
<evidence type="ECO:0000313" key="3">
    <source>
        <dbReference type="EMBL" id="EJT69053.1"/>
    </source>
</evidence>
<dbReference type="STRING" id="644352.J3PIX0"/>
<reference evidence="4" key="5">
    <citation type="submission" date="2018-04" db="UniProtKB">
        <authorList>
            <consortium name="EnsemblFungi"/>
        </authorList>
    </citation>
    <scope>IDENTIFICATION</scope>
    <source>
        <strain evidence="4">R3-111a-1</strain>
    </source>
</reference>
<dbReference type="PANTHER" id="PTHR28014">
    <property type="entry name" value="NEGATIVE REGULATOR OF RAS-CAMP PATHWAY"/>
    <property type="match status" value="1"/>
</dbReference>
<reference evidence="3" key="2">
    <citation type="submission" date="2010-07" db="EMBL/GenBank/DDBJ databases">
        <authorList>
            <consortium name="The Broad Institute Genome Sequencing Platform"/>
            <consortium name="Broad Institute Genome Sequencing Center for Infectious Disease"/>
            <person name="Ma L.-J."/>
            <person name="Dead R."/>
            <person name="Young S."/>
            <person name="Zeng Q."/>
            <person name="Koehrsen M."/>
            <person name="Alvarado L."/>
            <person name="Berlin A."/>
            <person name="Chapman S.B."/>
            <person name="Chen Z."/>
            <person name="Freedman E."/>
            <person name="Gellesch M."/>
            <person name="Goldberg J."/>
            <person name="Griggs A."/>
            <person name="Gujja S."/>
            <person name="Heilman E.R."/>
            <person name="Heiman D."/>
            <person name="Hepburn T."/>
            <person name="Howarth C."/>
            <person name="Jen D."/>
            <person name="Larson L."/>
            <person name="Mehta T."/>
            <person name="Neiman D."/>
            <person name="Pearson M."/>
            <person name="Roberts A."/>
            <person name="Saif S."/>
            <person name="Shea T."/>
            <person name="Shenoy N."/>
            <person name="Sisk P."/>
            <person name="Stolte C."/>
            <person name="Sykes S."/>
            <person name="Walk T."/>
            <person name="White J."/>
            <person name="Yandava C."/>
            <person name="Haas B."/>
            <person name="Nusbaum C."/>
            <person name="Birren B."/>
        </authorList>
    </citation>
    <scope>NUCLEOTIDE SEQUENCE</scope>
    <source>
        <strain evidence="3">R3-111a-1</strain>
    </source>
</reference>
<dbReference type="OrthoDB" id="5054775at2759"/>
<feature type="domain" description="DUF3295" evidence="2">
    <location>
        <begin position="9"/>
        <end position="325"/>
    </location>
</feature>
<accession>J3PIX0</accession>
<sequence>MSNPDAGKASPSRAGRNVVLGFSTTHIPIFRTPQPTPVPIDSIPEPTSSPPAKAVQPKRQPDFLSENDNSLKSAIHSAMARMFPAQEKETSSSNQLVTRTIPPQTEAGDVDECAINDDDSLEWEGSIEESGKSSAEELDFQRVDSKVNLTSRRSLLTLALEGNDRQAKLGNDISQSTPAIRQGRPPRQGPSFVSSHNGSDDGPLMMKKGTRTAPLKSINEIPRSAAQPILTPAANAHQAALSPRTTRRNMISTELTESLRRHLVWERSQKSSTVNAVLKRRHTSHDAANLKQDPDKVVTKEGNDINASTYDQYFGRDGSYHSKGW</sequence>
<evidence type="ECO:0000259" key="2">
    <source>
        <dbReference type="Pfam" id="PF11702"/>
    </source>
</evidence>
<reference evidence="3" key="3">
    <citation type="submission" date="2010-09" db="EMBL/GenBank/DDBJ databases">
        <title>Annotation of Gaeumannomyces graminis var. tritici R3-111a-1.</title>
        <authorList>
            <consortium name="The Broad Institute Genome Sequencing Platform"/>
            <person name="Ma L.-J."/>
            <person name="Dead R."/>
            <person name="Young S.K."/>
            <person name="Zeng Q."/>
            <person name="Gargeya S."/>
            <person name="Fitzgerald M."/>
            <person name="Haas B."/>
            <person name="Abouelleil A."/>
            <person name="Alvarado L."/>
            <person name="Arachchi H.M."/>
            <person name="Berlin A."/>
            <person name="Brown A."/>
            <person name="Chapman S.B."/>
            <person name="Chen Z."/>
            <person name="Dunbar C."/>
            <person name="Freedman E."/>
            <person name="Gearin G."/>
            <person name="Gellesch M."/>
            <person name="Goldberg J."/>
            <person name="Griggs A."/>
            <person name="Gujja S."/>
            <person name="Heiman D."/>
            <person name="Howarth C."/>
            <person name="Larson L."/>
            <person name="Lui A."/>
            <person name="MacDonald P.J.P."/>
            <person name="Mehta T."/>
            <person name="Montmayeur A."/>
            <person name="Murphy C."/>
            <person name="Neiman D."/>
            <person name="Pearson M."/>
            <person name="Priest M."/>
            <person name="Roberts A."/>
            <person name="Saif S."/>
            <person name="Shea T."/>
            <person name="Shenoy N."/>
            <person name="Sisk P."/>
            <person name="Stolte C."/>
            <person name="Sykes S."/>
            <person name="Yandava C."/>
            <person name="Wortman J."/>
            <person name="Nusbaum C."/>
            <person name="Birren B."/>
        </authorList>
    </citation>
    <scope>NUCLEOTIDE SEQUENCE</scope>
    <source>
        <strain evidence="3">R3-111a-1</strain>
    </source>
</reference>
<dbReference type="InterPro" id="IPR053043">
    <property type="entry name" value="Ras-cAMP_regulatory"/>
</dbReference>
<dbReference type="Pfam" id="PF11702">
    <property type="entry name" value="DUF3295"/>
    <property type="match status" value="1"/>
</dbReference>
<dbReference type="PANTHER" id="PTHR28014:SF1">
    <property type="entry name" value="NEGATIVE REGULATOR OF RAS-CAMP PATHWAY"/>
    <property type="match status" value="1"/>
</dbReference>
<dbReference type="GO" id="GO:0005737">
    <property type="term" value="C:cytoplasm"/>
    <property type="evidence" value="ECO:0007669"/>
    <property type="project" value="TreeGrafter"/>
</dbReference>
<name>J3PIX0_GAET3</name>
<feature type="region of interest" description="Disordered" evidence="1">
    <location>
        <begin position="28"/>
        <end position="112"/>
    </location>
</feature>
<proteinExistence type="predicted"/>
<feature type="region of interest" description="Disordered" evidence="1">
    <location>
        <begin position="283"/>
        <end position="303"/>
    </location>
</feature>
<dbReference type="EMBL" id="GL385407">
    <property type="protein sequence ID" value="EJT69053.1"/>
    <property type="molecule type" value="Genomic_DNA"/>
</dbReference>
<dbReference type="GeneID" id="20353908"/>
<dbReference type="InterPro" id="IPR021711">
    <property type="entry name" value="DUF3295"/>
</dbReference>